<dbReference type="Proteomes" id="UP000058012">
    <property type="component" value="Unassembled WGS sequence"/>
</dbReference>
<comment type="caution">
    <text evidence="3">The sequence shown here is derived from an EMBL/GenBank/DDBJ whole genome shotgun (WGS) entry which is preliminary data.</text>
</comment>
<dbReference type="RefSeq" id="WP_067912643.1">
    <property type="nucleotide sequence ID" value="NZ_KQ954246.1"/>
</dbReference>
<dbReference type="AlphaFoldDB" id="A0A117USP6"/>
<dbReference type="GO" id="GO:0005576">
    <property type="term" value="C:extracellular region"/>
    <property type="evidence" value="ECO:0007669"/>
    <property type="project" value="UniProtKB-SubCell"/>
</dbReference>
<sequence length="1031" mass="101554">MADFSGTTGKDTFTGTADGDTISGGAGADTLNGGAGDDYIASGDRAPNFGVYSGRAISIDTTAERDTLIGGDGNDHLYAGYGDNVDGGSYEAYGNYLSISFMGASSGVTVDFSQAVIKVGGGTIQNIQNLTWVQGSNFDDTINANDRSTGYSESSTVLGMGGNDHLIGGYYTQSIDGGDGDDVIDVGSSAYSPVLHGGAGNDTINAVINNGARVYGDAGNDTIQATSETHGGTGDDKIFAHASSYRGFMFGEEGNDTITAVEGGPMAAYGGAGRDTLIGDAGDDTLATGDAPAVIQQPIYDDTGSEKDTVSAGGGNDLIAAGIGDDVDGGDGTDTLRLSLAGAGAGVTLSTEGMLTAGAAVFGGGVIRNVEVLQYLGLTDFADTIDIQASGLPQTLDAGGGNDVITSHGLALTVLGGAGDDRLNGGNAAGFFDGGDGTDTADYGTSSAKVTVQMVDAFGGGTIGGVGQLANVEIVNGSAFGDKITGNAADNVINGGGGNDYLVGAAGNDTLYGGAGTDRLVGGAGDDTYIIDDTLDIIVESSSGGADTVRAAVDWTLTSAIENLTLTGSAALRGTGSARGNVITGNDGANVLLGLGGNDVLTGGKGQDTLDGGAGGDVYIVGAVGEETQAEIHDSGTSGVDEIRFAAQTGTYKAFAGDIGIDRIVAGTGTALSADTSGTGAVGIDAAALDHKIWLVGNAGANALTGTAFGDQLDGGAGADTLAGGKGSDTYVVDNAGDKIIENAGEGTDTVLSAVTWTLGTNLENLTLTGSAAINATGNAGDNTITGNDGDNVLAGGGGTDILIGGLGNDTYLIDGPGAKIVEAPNGGTDKVIASVNVTLGADVEIGVLKGGAALAITGGATDNLLGGNSGNNVIDGGDGADNLFGQGGSDTLIGGAGNDFLYGGPGSDTLTGGAGADQFVIGTATSEGLDRITDFVSGTDTLLVVNPYVSGYLLAEGFVYGTSARDANDIAIYDQNSGNLWVDYDGNGPQAKQLLATFSPGTALAASDLILITDISFNQQIYGLETALMI</sequence>
<dbReference type="PANTHER" id="PTHR38340:SF1">
    <property type="entry name" value="S-LAYER PROTEIN"/>
    <property type="match status" value="1"/>
</dbReference>
<dbReference type="STRING" id="1117702.AQZ52_14825"/>
<dbReference type="InterPro" id="IPR011049">
    <property type="entry name" value="Serralysin-like_metalloprot_C"/>
</dbReference>
<evidence type="ECO:0000256" key="2">
    <source>
        <dbReference type="ARBA" id="ARBA00022525"/>
    </source>
</evidence>
<dbReference type="InterPro" id="IPR050557">
    <property type="entry name" value="RTX_toxin/Mannuronan_C5-epim"/>
</dbReference>
<organism evidence="3 4">
    <name type="scientific">Novosphingobium fuchskuhlense</name>
    <dbReference type="NCBI Taxonomy" id="1117702"/>
    <lineage>
        <taxon>Bacteria</taxon>
        <taxon>Pseudomonadati</taxon>
        <taxon>Pseudomonadota</taxon>
        <taxon>Alphaproteobacteria</taxon>
        <taxon>Sphingomonadales</taxon>
        <taxon>Sphingomonadaceae</taxon>
        <taxon>Novosphingobium</taxon>
    </lineage>
</organism>
<dbReference type="SUPFAM" id="SSF51120">
    <property type="entry name" value="beta-Roll"/>
    <property type="match status" value="6"/>
</dbReference>
<dbReference type="Gene3D" id="2.150.10.10">
    <property type="entry name" value="Serralysin-like metalloprotease, C-terminal"/>
    <property type="match status" value="6"/>
</dbReference>
<reference evidence="3 4" key="1">
    <citation type="submission" date="2015-10" db="EMBL/GenBank/DDBJ databases">
        <title>Draft genome sequence of Novosphingobium fuchskuhlense DSM 25065 isolated from a surface water sample of the southwest basin of Lake Grosse Fuchskuhle.</title>
        <authorList>
            <person name="Ruckert C."/>
            <person name="Winkler A."/>
            <person name="Glaeser J."/>
            <person name="Grossart H.-P."/>
            <person name="Kalinowski J."/>
            <person name="Glaeser S."/>
        </authorList>
    </citation>
    <scope>NUCLEOTIDE SEQUENCE [LARGE SCALE GENOMIC DNA]</scope>
    <source>
        <strain evidence="3 4">FNE08-7</strain>
    </source>
</reference>
<dbReference type="Pfam" id="PF00353">
    <property type="entry name" value="HemolysinCabind"/>
    <property type="match status" value="13"/>
</dbReference>
<name>A0A117USP6_9SPHN</name>
<dbReference type="PRINTS" id="PR00313">
    <property type="entry name" value="CABNDNGRPT"/>
</dbReference>
<evidence type="ECO:0008006" key="5">
    <source>
        <dbReference type="Google" id="ProtNLM"/>
    </source>
</evidence>
<dbReference type="PANTHER" id="PTHR38340">
    <property type="entry name" value="S-LAYER PROTEIN"/>
    <property type="match status" value="1"/>
</dbReference>
<evidence type="ECO:0000256" key="1">
    <source>
        <dbReference type="ARBA" id="ARBA00004613"/>
    </source>
</evidence>
<keyword evidence="4" id="KW-1185">Reference proteome</keyword>
<dbReference type="InterPro" id="IPR018511">
    <property type="entry name" value="Hemolysin-typ_Ca-bd_CS"/>
</dbReference>
<accession>A0A117USP6</accession>
<dbReference type="GO" id="GO:0005509">
    <property type="term" value="F:calcium ion binding"/>
    <property type="evidence" value="ECO:0007669"/>
    <property type="project" value="InterPro"/>
</dbReference>
<comment type="subcellular location">
    <subcellularLocation>
        <location evidence="1">Secreted</location>
    </subcellularLocation>
</comment>
<proteinExistence type="predicted"/>
<gene>
    <name evidence="3" type="ORF">AQZ52_14825</name>
</gene>
<evidence type="ECO:0000313" key="3">
    <source>
        <dbReference type="EMBL" id="KUR70137.1"/>
    </source>
</evidence>
<dbReference type="InterPro" id="IPR001343">
    <property type="entry name" value="Hemolysn_Ca-bd"/>
</dbReference>
<dbReference type="EMBL" id="LLZS01000009">
    <property type="protein sequence ID" value="KUR70137.1"/>
    <property type="molecule type" value="Genomic_DNA"/>
</dbReference>
<protein>
    <recommendedName>
        <fullName evidence="5">Calcium-binding protein</fullName>
    </recommendedName>
</protein>
<dbReference type="OrthoDB" id="7482882at2"/>
<keyword evidence="2" id="KW-0964">Secreted</keyword>
<dbReference type="Gene3D" id="2.160.20.160">
    <property type="match status" value="1"/>
</dbReference>
<evidence type="ECO:0000313" key="4">
    <source>
        <dbReference type="Proteomes" id="UP000058012"/>
    </source>
</evidence>
<dbReference type="PROSITE" id="PS00330">
    <property type="entry name" value="HEMOLYSIN_CALCIUM"/>
    <property type="match status" value="7"/>
</dbReference>